<dbReference type="EMBL" id="AP024233">
    <property type="protein sequence ID" value="BCO09850.1"/>
    <property type="molecule type" value="Genomic_DNA"/>
</dbReference>
<dbReference type="Proteomes" id="UP001063350">
    <property type="component" value="Chromosome"/>
</dbReference>
<dbReference type="Gene3D" id="2.50.20.10">
    <property type="entry name" value="Lipoprotein localisation LolA/LolB/LppX"/>
    <property type="match status" value="1"/>
</dbReference>
<dbReference type="SUPFAM" id="SSF89392">
    <property type="entry name" value="Prokaryotic lipoproteins and lipoprotein localization factors"/>
    <property type="match status" value="1"/>
</dbReference>
<protein>
    <recommendedName>
        <fullName evidence="5">Outer membrane lipoprotein carrier protein LolA</fullName>
    </recommendedName>
</protein>
<keyword evidence="1 2" id="KW-0732">Signal</keyword>
<feature type="chain" id="PRO_5037115596" description="Outer membrane lipoprotein carrier protein LolA" evidence="2">
    <location>
        <begin position="22"/>
        <end position="230"/>
    </location>
</feature>
<proteinExistence type="predicted"/>
<dbReference type="PANTHER" id="PTHR35869">
    <property type="entry name" value="OUTER-MEMBRANE LIPOPROTEIN CARRIER PROTEIN"/>
    <property type="match status" value="1"/>
</dbReference>
<sequence>MYRFFLLLLLVVVPLSTTALGAPSTKNDAVRDARALQERYQRLTSLCFDFTQITRTGGRERYGRGEAVFLRPAGHKSVMRWDYLQPDRQVIVSDGQTLSIYTEKDKQMIVTPASALESDITYGFFAGTRNLLDDFNALPPDTRYVSSLPGPALRSIRLVPRRPHPQIKEVQIWFDRDHLIHRIIIEDHFDTVTELTFANIRTDELRPDDTEALQQIIHLSIPPDTEIITQ</sequence>
<evidence type="ECO:0000313" key="4">
    <source>
        <dbReference type="Proteomes" id="UP001063350"/>
    </source>
</evidence>
<dbReference type="CDD" id="cd16325">
    <property type="entry name" value="LolA"/>
    <property type="match status" value="1"/>
</dbReference>
<evidence type="ECO:0008006" key="5">
    <source>
        <dbReference type="Google" id="ProtNLM"/>
    </source>
</evidence>
<dbReference type="InterPro" id="IPR029046">
    <property type="entry name" value="LolA/LolB/LppX"/>
</dbReference>
<dbReference type="KEGG" id="ddu:GF1_22260"/>
<dbReference type="InterPro" id="IPR004564">
    <property type="entry name" value="OM_lipoprot_carrier_LolA-like"/>
</dbReference>
<name>A0A915XJ31_9BACT</name>
<evidence type="ECO:0000256" key="1">
    <source>
        <dbReference type="ARBA" id="ARBA00022729"/>
    </source>
</evidence>
<dbReference type="PANTHER" id="PTHR35869:SF1">
    <property type="entry name" value="OUTER-MEMBRANE LIPOPROTEIN CARRIER PROTEIN"/>
    <property type="match status" value="1"/>
</dbReference>
<accession>A0A915XJ31</accession>
<organism evidence="3 4">
    <name type="scientific">Desulfolithobacter dissulfuricans</name>
    <dbReference type="NCBI Taxonomy" id="2795293"/>
    <lineage>
        <taxon>Bacteria</taxon>
        <taxon>Pseudomonadati</taxon>
        <taxon>Thermodesulfobacteriota</taxon>
        <taxon>Desulfobulbia</taxon>
        <taxon>Desulfobulbales</taxon>
        <taxon>Desulfobulbaceae</taxon>
        <taxon>Desulfolithobacter</taxon>
    </lineage>
</organism>
<evidence type="ECO:0000313" key="3">
    <source>
        <dbReference type="EMBL" id="BCO09850.1"/>
    </source>
</evidence>
<keyword evidence="4" id="KW-1185">Reference proteome</keyword>
<reference evidence="3" key="1">
    <citation type="submission" date="2020-12" db="EMBL/GenBank/DDBJ databases">
        <title>Desulfobium dissulfuricans gen. nov., sp. nov., a novel mesophilic, sulfate-reducing bacterium isolated from a deep-sea hydrothermal vent.</title>
        <authorList>
            <person name="Hashimoto Y."/>
            <person name="Tame A."/>
            <person name="Sawayama S."/>
            <person name="Miyazaki J."/>
            <person name="Takai K."/>
            <person name="Nakagawa S."/>
        </authorList>
    </citation>
    <scope>NUCLEOTIDE SEQUENCE</scope>
    <source>
        <strain evidence="3">GF1</strain>
    </source>
</reference>
<dbReference type="AlphaFoldDB" id="A0A915XJ31"/>
<dbReference type="Pfam" id="PF03548">
    <property type="entry name" value="LolA"/>
    <property type="match status" value="1"/>
</dbReference>
<evidence type="ECO:0000256" key="2">
    <source>
        <dbReference type="SAM" id="SignalP"/>
    </source>
</evidence>
<dbReference type="RefSeq" id="WP_267926587.1">
    <property type="nucleotide sequence ID" value="NZ_AP024233.1"/>
</dbReference>
<gene>
    <name evidence="3" type="ORF">GF1_22260</name>
</gene>
<feature type="signal peptide" evidence="2">
    <location>
        <begin position="1"/>
        <end position="21"/>
    </location>
</feature>